<reference evidence="2" key="1">
    <citation type="submission" date="2021-04" db="EMBL/GenBank/DDBJ databases">
        <authorList>
            <consortium name="Wellcome Sanger Institute Data Sharing"/>
        </authorList>
    </citation>
    <scope>NUCLEOTIDE SEQUENCE [LARGE SCALE GENOMIC DNA]</scope>
</reference>
<name>A0A665X8N6_ECHNA</name>
<evidence type="ECO:0000313" key="3">
    <source>
        <dbReference type="Proteomes" id="UP000472264"/>
    </source>
</evidence>
<dbReference type="GO" id="GO:0034388">
    <property type="term" value="C:Pwp2p-containing subcomplex of 90S preribosome"/>
    <property type="evidence" value="ECO:0007669"/>
    <property type="project" value="TreeGrafter"/>
</dbReference>
<dbReference type="Ensembl" id="ENSENLT00000053707.1">
    <property type="protein sequence ID" value="ENSENLP00000052442.1"/>
    <property type="gene ID" value="ENSENLG00000021930.1"/>
</dbReference>
<dbReference type="GO" id="GO:0000462">
    <property type="term" value="P:maturation of SSU-rRNA from tricistronic rRNA transcript (SSU-rRNA, 5.8S rRNA, LSU-rRNA)"/>
    <property type="evidence" value="ECO:0007669"/>
    <property type="project" value="InterPro"/>
</dbReference>
<dbReference type="GO" id="GO:0030515">
    <property type="term" value="F:snoRNA binding"/>
    <property type="evidence" value="ECO:0007669"/>
    <property type="project" value="InterPro"/>
</dbReference>
<dbReference type="InParanoid" id="A0A665X8N6"/>
<dbReference type="InterPro" id="IPR013949">
    <property type="entry name" value="Utp6"/>
</dbReference>
<dbReference type="GO" id="GO:0032040">
    <property type="term" value="C:small-subunit processome"/>
    <property type="evidence" value="ECO:0007669"/>
    <property type="project" value="TreeGrafter"/>
</dbReference>
<feature type="domain" description="U3 small nucleolar RNA-associated protein 6 homolog C-terminal" evidence="1">
    <location>
        <begin position="1"/>
        <end position="77"/>
    </location>
</feature>
<dbReference type="PANTHER" id="PTHR23271:SF1">
    <property type="entry name" value="U3 SMALL NUCLEOLAR RNA-ASSOCIATED PROTEIN 6 HOMOLOG"/>
    <property type="match status" value="1"/>
</dbReference>
<sequence>QVQWSAANQAPEETEGIFKVAHLIAAVAMEMKELYLDWSYSTGEYKKARKTFKSLQEIRPLSKAFFTRMIEIEKKQVNLWLQYIQEEMGPGGKPENCGKIHWRAMKFLEGESVERFTSRYTLLQTGHL</sequence>
<dbReference type="PANTHER" id="PTHR23271">
    <property type="entry name" value="HEPATOCELLULAR CARCINOMA-ASSOCIATED ANTIGEN 66"/>
    <property type="match status" value="1"/>
</dbReference>
<dbReference type="Proteomes" id="UP000472264">
    <property type="component" value="Chromosome 1"/>
</dbReference>
<dbReference type="OMA" id="AKYAMQT"/>
<proteinExistence type="predicted"/>
<evidence type="ECO:0000259" key="1">
    <source>
        <dbReference type="Pfam" id="PF24892"/>
    </source>
</evidence>
<dbReference type="Pfam" id="PF24892">
    <property type="entry name" value="UTP6_C"/>
    <property type="match status" value="1"/>
</dbReference>
<dbReference type="InterPro" id="IPR056907">
    <property type="entry name" value="UTP6_C"/>
</dbReference>
<protein>
    <recommendedName>
        <fullName evidence="1">U3 small nucleolar RNA-associated protein 6 homolog C-terminal domain-containing protein</fullName>
    </recommendedName>
</protein>
<reference evidence="2" key="2">
    <citation type="submission" date="2025-08" db="UniProtKB">
        <authorList>
            <consortium name="Ensembl"/>
        </authorList>
    </citation>
    <scope>IDENTIFICATION</scope>
</reference>
<organism evidence="2 3">
    <name type="scientific">Echeneis naucrates</name>
    <name type="common">Live sharksucker</name>
    <dbReference type="NCBI Taxonomy" id="173247"/>
    <lineage>
        <taxon>Eukaryota</taxon>
        <taxon>Metazoa</taxon>
        <taxon>Chordata</taxon>
        <taxon>Craniata</taxon>
        <taxon>Vertebrata</taxon>
        <taxon>Euteleostomi</taxon>
        <taxon>Actinopterygii</taxon>
        <taxon>Neopterygii</taxon>
        <taxon>Teleostei</taxon>
        <taxon>Neoteleostei</taxon>
        <taxon>Acanthomorphata</taxon>
        <taxon>Carangaria</taxon>
        <taxon>Carangiformes</taxon>
        <taxon>Echeneidae</taxon>
        <taxon>Echeneis</taxon>
    </lineage>
</organism>
<evidence type="ECO:0000313" key="2">
    <source>
        <dbReference type="Ensembl" id="ENSENLP00000052442.1"/>
    </source>
</evidence>
<reference evidence="2" key="3">
    <citation type="submission" date="2025-09" db="UniProtKB">
        <authorList>
            <consortium name="Ensembl"/>
        </authorList>
    </citation>
    <scope>IDENTIFICATION</scope>
</reference>
<keyword evidence="3" id="KW-1185">Reference proteome</keyword>
<accession>A0A665X8N6</accession>
<dbReference type="AlphaFoldDB" id="A0A665X8N6"/>